<comment type="caution">
    <text evidence="1">The sequence shown here is derived from an EMBL/GenBank/DDBJ whole genome shotgun (WGS) entry which is preliminary data.</text>
</comment>
<evidence type="ECO:0000313" key="1">
    <source>
        <dbReference type="EMBL" id="KKL20062.1"/>
    </source>
</evidence>
<reference evidence="1" key="1">
    <citation type="journal article" date="2015" name="Nature">
        <title>Complex archaea that bridge the gap between prokaryotes and eukaryotes.</title>
        <authorList>
            <person name="Spang A."/>
            <person name="Saw J.H."/>
            <person name="Jorgensen S.L."/>
            <person name="Zaremba-Niedzwiedzka K."/>
            <person name="Martijn J."/>
            <person name="Lind A.E."/>
            <person name="van Eijk R."/>
            <person name="Schleper C."/>
            <person name="Guy L."/>
            <person name="Ettema T.J."/>
        </authorList>
    </citation>
    <scope>NUCLEOTIDE SEQUENCE</scope>
</reference>
<protein>
    <submittedName>
        <fullName evidence="1">Uncharacterized protein</fullName>
    </submittedName>
</protein>
<dbReference type="EMBL" id="LAZR01038245">
    <property type="protein sequence ID" value="KKL20062.1"/>
    <property type="molecule type" value="Genomic_DNA"/>
</dbReference>
<feature type="non-terminal residue" evidence="1">
    <location>
        <position position="1"/>
    </location>
</feature>
<organism evidence="1">
    <name type="scientific">marine sediment metagenome</name>
    <dbReference type="NCBI Taxonomy" id="412755"/>
    <lineage>
        <taxon>unclassified sequences</taxon>
        <taxon>metagenomes</taxon>
        <taxon>ecological metagenomes</taxon>
    </lineage>
</organism>
<dbReference type="AlphaFoldDB" id="A0A0F9C1E8"/>
<gene>
    <name evidence="1" type="ORF">LCGC14_2459230</name>
</gene>
<proteinExistence type="predicted"/>
<name>A0A0F9C1E8_9ZZZZ</name>
<accession>A0A0F9C1E8</accession>
<sequence>VDAVMIVGSDDFISWRYFDLVLEQLRRGAEVISTRDAYIYQPPSEYVAYCESLIPGVGRTLTMGAVRALKDKLWDSDAPGYLDSSLMRRLRQTPGLRMHNARNMDNRDFAILDVKLSDGPNIWRLVKSTYPGKMDFVNDAGHCLHIRRTTYIPARQFFSDYFPHITNYQALGQSDPYARTT</sequence>